<dbReference type="GO" id="GO:0043103">
    <property type="term" value="P:hypoxanthine salvage"/>
    <property type="evidence" value="ECO:0007669"/>
    <property type="project" value="TreeGrafter"/>
</dbReference>
<comment type="similarity">
    <text evidence="2">Belongs to the metallo-dependent hydrolases superfamily. Adenosine and AMP deaminases family.</text>
</comment>
<dbReference type="GO" id="GO:0006154">
    <property type="term" value="P:adenosine catabolic process"/>
    <property type="evidence" value="ECO:0007669"/>
    <property type="project" value="TreeGrafter"/>
</dbReference>
<dbReference type="AlphaFoldDB" id="A0A4P5P6P1"/>
<dbReference type="PANTHER" id="PTHR11409">
    <property type="entry name" value="ADENOSINE DEAMINASE"/>
    <property type="match status" value="1"/>
</dbReference>
<dbReference type="Proteomes" id="UP000290567">
    <property type="component" value="Unassembled WGS sequence"/>
</dbReference>
<dbReference type="PANTHER" id="PTHR11409:SF43">
    <property type="entry name" value="ADENOSINE DEAMINASE"/>
    <property type="match status" value="1"/>
</dbReference>
<keyword evidence="6" id="KW-0862">Zinc</keyword>
<comment type="cofactor">
    <cofactor evidence="1">
        <name>Zn(2+)</name>
        <dbReference type="ChEBI" id="CHEBI:29105"/>
    </cofactor>
</comment>
<dbReference type="InterPro" id="IPR001365">
    <property type="entry name" value="A_deaminase_dom"/>
</dbReference>
<evidence type="ECO:0000259" key="7">
    <source>
        <dbReference type="Pfam" id="PF00962"/>
    </source>
</evidence>
<keyword evidence="4" id="KW-0479">Metal-binding</keyword>
<dbReference type="NCBIfam" id="TIGR01430">
    <property type="entry name" value="aden_deam"/>
    <property type="match status" value="1"/>
</dbReference>
<reference evidence="9" key="1">
    <citation type="submission" date="2019-02" db="EMBL/GenBank/DDBJ databases">
        <title>Draft genome sequence of Enterococcus sp. Gos25-1.</title>
        <authorList>
            <person name="Tanaka N."/>
            <person name="Shiwa Y."/>
            <person name="Fujita N."/>
        </authorList>
    </citation>
    <scope>NUCLEOTIDE SEQUENCE [LARGE SCALE GENOMIC DNA]</scope>
    <source>
        <strain evidence="9">Gos25-1</strain>
    </source>
</reference>
<dbReference type="InterPro" id="IPR006330">
    <property type="entry name" value="Ado/ade_deaminase"/>
</dbReference>
<dbReference type="InterPro" id="IPR032466">
    <property type="entry name" value="Metal_Hydrolase"/>
</dbReference>
<evidence type="ECO:0000313" key="9">
    <source>
        <dbReference type="Proteomes" id="UP000290567"/>
    </source>
</evidence>
<proteinExistence type="inferred from homology"/>
<evidence type="ECO:0000256" key="4">
    <source>
        <dbReference type="ARBA" id="ARBA00022723"/>
    </source>
</evidence>
<dbReference type="EC" id="3.5.4.4" evidence="3"/>
<dbReference type="GO" id="GO:0046872">
    <property type="term" value="F:metal ion binding"/>
    <property type="evidence" value="ECO:0007669"/>
    <property type="project" value="UniProtKB-KW"/>
</dbReference>
<dbReference type="Pfam" id="PF00962">
    <property type="entry name" value="A_deaminase"/>
    <property type="match status" value="1"/>
</dbReference>
<dbReference type="EMBL" id="BJCC01000008">
    <property type="protein sequence ID" value="GCF93076.1"/>
    <property type="molecule type" value="Genomic_DNA"/>
</dbReference>
<dbReference type="OrthoDB" id="9779574at2"/>
<sequence length="339" mass="37540">MDKETIRSLSKVELHCHLDGSIQLSTLRKLAEKEQFPLEKLSKAAAPKKCLHLKEYLESFAVILPLLQSEENLAIAAYDLIEQAHAEAIRYIEIRFAPKLHQEEGLSIEQVLQAVVDGVTQAQQQFPVYAQVIVSAMRHHSDEENQQLVDVIQYMNSAVISGFDFAGDEQQRSNDTIKACTDYAAAAGLNLTLHAGECGCAQNVAAAIRLGAARIGHGVAIKDSPSIMQECAQKGTLLEMCPTSNIQTNAIENWEDYPIRDFMEQQINCCINTDNRTVSQTTLTNEFDQLSKHCGLGYSDMKQLTLNAIHGAFASSQVKAQVIDQINTDYDNVILSENE</sequence>
<dbReference type="GO" id="GO:0005829">
    <property type="term" value="C:cytosol"/>
    <property type="evidence" value="ECO:0007669"/>
    <property type="project" value="TreeGrafter"/>
</dbReference>
<accession>A0A4P5P6P1</accession>
<organism evidence="8 9">
    <name type="scientific">Enterococcus florum</name>
    <dbReference type="NCBI Taxonomy" id="2480627"/>
    <lineage>
        <taxon>Bacteria</taxon>
        <taxon>Bacillati</taxon>
        <taxon>Bacillota</taxon>
        <taxon>Bacilli</taxon>
        <taxon>Lactobacillales</taxon>
        <taxon>Enterococcaceae</taxon>
        <taxon>Enterococcus</taxon>
    </lineage>
</organism>
<dbReference type="Gene3D" id="3.20.20.140">
    <property type="entry name" value="Metal-dependent hydrolases"/>
    <property type="match status" value="1"/>
</dbReference>
<evidence type="ECO:0000256" key="6">
    <source>
        <dbReference type="ARBA" id="ARBA00022833"/>
    </source>
</evidence>
<feature type="domain" description="Adenosine deaminase" evidence="7">
    <location>
        <begin position="11"/>
        <end position="327"/>
    </location>
</feature>
<evidence type="ECO:0000256" key="3">
    <source>
        <dbReference type="ARBA" id="ARBA00012784"/>
    </source>
</evidence>
<name>A0A4P5P6P1_9ENTE</name>
<gene>
    <name evidence="8" type="primary">add</name>
    <name evidence="8" type="ORF">NRIC_09670</name>
</gene>
<protein>
    <recommendedName>
        <fullName evidence="3">adenosine deaminase</fullName>
        <ecNumber evidence="3">3.5.4.4</ecNumber>
    </recommendedName>
</protein>
<dbReference type="RefSeq" id="WP_146621553.1">
    <property type="nucleotide sequence ID" value="NZ_BJCC01000008.1"/>
</dbReference>
<keyword evidence="5" id="KW-0378">Hydrolase</keyword>
<dbReference type="GO" id="GO:0046103">
    <property type="term" value="P:inosine biosynthetic process"/>
    <property type="evidence" value="ECO:0007669"/>
    <property type="project" value="TreeGrafter"/>
</dbReference>
<keyword evidence="9" id="KW-1185">Reference proteome</keyword>
<dbReference type="GO" id="GO:0004000">
    <property type="term" value="F:adenosine deaminase activity"/>
    <property type="evidence" value="ECO:0007669"/>
    <property type="project" value="UniProtKB-ARBA"/>
</dbReference>
<evidence type="ECO:0000256" key="1">
    <source>
        <dbReference type="ARBA" id="ARBA00001947"/>
    </source>
</evidence>
<evidence type="ECO:0000313" key="8">
    <source>
        <dbReference type="EMBL" id="GCF93076.1"/>
    </source>
</evidence>
<evidence type="ECO:0000256" key="2">
    <source>
        <dbReference type="ARBA" id="ARBA00006676"/>
    </source>
</evidence>
<comment type="caution">
    <text evidence="8">The sequence shown here is derived from an EMBL/GenBank/DDBJ whole genome shotgun (WGS) entry which is preliminary data.</text>
</comment>
<evidence type="ECO:0000256" key="5">
    <source>
        <dbReference type="ARBA" id="ARBA00022801"/>
    </source>
</evidence>
<dbReference type="SUPFAM" id="SSF51556">
    <property type="entry name" value="Metallo-dependent hydrolases"/>
    <property type="match status" value="1"/>
</dbReference>